<evidence type="ECO:0000256" key="1">
    <source>
        <dbReference type="ARBA" id="ARBA00022491"/>
    </source>
</evidence>
<dbReference type="PANTHER" id="PTHR30146:SF95">
    <property type="entry name" value="RIBOSE OPERON REPRESSOR"/>
    <property type="match status" value="1"/>
</dbReference>
<proteinExistence type="predicted"/>
<keyword evidence="4" id="KW-0804">Transcription</keyword>
<dbReference type="Gene3D" id="3.40.50.2300">
    <property type="match status" value="2"/>
</dbReference>
<sequence length="381" mass="42411">MSHRKVLYKKIYKDLRARILSGEYRPGDAIPTEQELMNQFGVSRITTNRALKMLADEGLIVRKAGLGTFVSNSVSSYASRDNGHSVQSADRLVGFVLPFLHSFGPRLLAALERHLRHHGICLAVACSEGSQDIEAYCIDQLVEIGAKGLIIMPVNGEYYNHSILKLHTRGFPIVLVDKRLPGIPVPSVCTDNVEASRRLTEHLLSLGHRHIAFFSPKIKGTSTLEDRFEGFSIALNQAGIGVNPSYCIEASLPDYRLEELDRDQLSIICEFMRETEVSAVFATDDYLALYWYQAARCLGRQVPRDFAIVCFDASSPHHLPYHLESFTSAIQDEESIAAEAVRLLLSLLENNNTEVSNVLVKARIAVGASTKHIDDGIVFNR</sequence>
<evidence type="ECO:0000313" key="7">
    <source>
        <dbReference type="Proteomes" id="UP001529245"/>
    </source>
</evidence>
<accession>A0ABT6Y286</accession>
<evidence type="ECO:0000256" key="4">
    <source>
        <dbReference type="ARBA" id="ARBA00023163"/>
    </source>
</evidence>
<dbReference type="PROSITE" id="PS50949">
    <property type="entry name" value="HTH_GNTR"/>
    <property type="match status" value="1"/>
</dbReference>
<dbReference type="SUPFAM" id="SSF46785">
    <property type="entry name" value="Winged helix' DNA-binding domain"/>
    <property type="match status" value="1"/>
</dbReference>
<evidence type="ECO:0000256" key="3">
    <source>
        <dbReference type="ARBA" id="ARBA00023125"/>
    </source>
</evidence>
<name>A0ABT6Y286_ALISE</name>
<dbReference type="Gene3D" id="1.10.10.10">
    <property type="entry name" value="Winged helix-like DNA-binding domain superfamily/Winged helix DNA-binding domain"/>
    <property type="match status" value="1"/>
</dbReference>
<dbReference type="Pfam" id="PF00392">
    <property type="entry name" value="GntR"/>
    <property type="match status" value="1"/>
</dbReference>
<dbReference type="RefSeq" id="WP_283204568.1">
    <property type="nucleotide sequence ID" value="NZ_JASGCB010000036.1"/>
</dbReference>
<keyword evidence="7" id="KW-1185">Reference proteome</keyword>
<feature type="domain" description="HTH gntR-type" evidence="5">
    <location>
        <begin position="5"/>
        <end position="73"/>
    </location>
</feature>
<evidence type="ECO:0000256" key="2">
    <source>
        <dbReference type="ARBA" id="ARBA00023015"/>
    </source>
</evidence>
<dbReference type="Pfam" id="PF13377">
    <property type="entry name" value="Peripla_BP_3"/>
    <property type="match status" value="1"/>
</dbReference>
<dbReference type="PRINTS" id="PR00035">
    <property type="entry name" value="HTHGNTR"/>
</dbReference>
<gene>
    <name evidence="6" type="ORF">QID03_13460</name>
</gene>
<dbReference type="InterPro" id="IPR036388">
    <property type="entry name" value="WH-like_DNA-bd_sf"/>
</dbReference>
<keyword evidence="1" id="KW-0678">Repressor</keyword>
<evidence type="ECO:0000313" key="6">
    <source>
        <dbReference type="EMBL" id="MDI9261167.1"/>
    </source>
</evidence>
<dbReference type="InterPro" id="IPR000524">
    <property type="entry name" value="Tscrpt_reg_HTH_GntR"/>
</dbReference>
<dbReference type="EMBL" id="JASGCB010000036">
    <property type="protein sequence ID" value="MDI9261167.1"/>
    <property type="molecule type" value="Genomic_DNA"/>
</dbReference>
<protein>
    <submittedName>
        <fullName evidence="6">GntR family transcriptional regulator</fullName>
    </submittedName>
</protein>
<dbReference type="InterPro" id="IPR028082">
    <property type="entry name" value="Peripla_BP_I"/>
</dbReference>
<keyword evidence="2" id="KW-0805">Transcription regulation</keyword>
<dbReference type="InterPro" id="IPR046335">
    <property type="entry name" value="LacI/GalR-like_sensor"/>
</dbReference>
<dbReference type="CDD" id="cd07377">
    <property type="entry name" value="WHTH_GntR"/>
    <property type="match status" value="1"/>
</dbReference>
<dbReference type="Proteomes" id="UP001529245">
    <property type="component" value="Unassembled WGS sequence"/>
</dbReference>
<dbReference type="SMART" id="SM00345">
    <property type="entry name" value="HTH_GNTR"/>
    <property type="match status" value="1"/>
</dbReference>
<dbReference type="CDD" id="cd06267">
    <property type="entry name" value="PBP1_LacI_sugar_binding-like"/>
    <property type="match status" value="1"/>
</dbReference>
<dbReference type="PANTHER" id="PTHR30146">
    <property type="entry name" value="LACI-RELATED TRANSCRIPTIONAL REPRESSOR"/>
    <property type="match status" value="1"/>
</dbReference>
<organism evidence="6 7">
    <name type="scientific">Alicyclobacillus sendaiensis PA2</name>
    <dbReference type="NCBI Taxonomy" id="3029425"/>
    <lineage>
        <taxon>Bacteria</taxon>
        <taxon>Bacillati</taxon>
        <taxon>Bacillota</taxon>
        <taxon>Bacilli</taxon>
        <taxon>Bacillales</taxon>
        <taxon>Alicyclobacillaceae</taxon>
        <taxon>Alicyclobacillus</taxon>
    </lineage>
</organism>
<dbReference type="InterPro" id="IPR036390">
    <property type="entry name" value="WH_DNA-bd_sf"/>
</dbReference>
<keyword evidence="3" id="KW-0238">DNA-binding</keyword>
<dbReference type="SUPFAM" id="SSF53822">
    <property type="entry name" value="Periplasmic binding protein-like I"/>
    <property type="match status" value="1"/>
</dbReference>
<comment type="caution">
    <text evidence="6">The sequence shown here is derived from an EMBL/GenBank/DDBJ whole genome shotgun (WGS) entry which is preliminary data.</text>
</comment>
<reference evidence="6 7" key="1">
    <citation type="submission" date="2023-04" db="EMBL/GenBank/DDBJ databases">
        <title>A. sendaiensis sub sp. chiapanensis a novel subspecie with specific adaptation in bacterial cell wall isolated from an active volcano.</title>
        <authorList>
            <person name="Alvarez Gutierrez P.E."/>
            <person name="Ortiz Cortes L.Y."/>
        </authorList>
    </citation>
    <scope>NUCLEOTIDE SEQUENCE [LARGE SCALE GENOMIC DNA]</scope>
    <source>
        <strain evidence="6 7">PA2</strain>
    </source>
</reference>
<evidence type="ECO:0000259" key="5">
    <source>
        <dbReference type="PROSITE" id="PS50949"/>
    </source>
</evidence>